<gene>
    <name evidence="1" type="ORF">AYO28_00105</name>
</gene>
<reference evidence="1 2" key="1">
    <citation type="submission" date="2016-03" db="EMBL/GenBank/DDBJ databases">
        <title>Draft Genome Assembly of Pseudomonas putida strain CBF10-2.</title>
        <authorList>
            <person name="Iyer R.S."/>
            <person name="Damania A."/>
        </authorList>
    </citation>
    <scope>NUCLEOTIDE SEQUENCE [LARGE SCALE GENOMIC DNA]</scope>
    <source>
        <strain evidence="1 2">CBF10-2</strain>
    </source>
</reference>
<dbReference type="EMBL" id="LUCV01000040">
    <property type="protein sequence ID" value="OAI86134.1"/>
    <property type="molecule type" value="Genomic_DNA"/>
</dbReference>
<sequence>MRIRGEIFWAWADAGLHHRSYDEILDDGSHIDVQVRLSRTGNTQLFIGIYAAEGQALYEEAYDSRPGESMSKALAFGVVHARRLAATRLARGGRYASVGKA</sequence>
<dbReference type="Proteomes" id="UP000077752">
    <property type="component" value="Unassembled WGS sequence"/>
</dbReference>
<comment type="caution">
    <text evidence="1">The sequence shown here is derived from an EMBL/GenBank/DDBJ whole genome shotgun (WGS) entry which is preliminary data.</text>
</comment>
<evidence type="ECO:0000313" key="1">
    <source>
        <dbReference type="EMBL" id="OAI86134.1"/>
    </source>
</evidence>
<accession>A0A177SC09</accession>
<protein>
    <submittedName>
        <fullName evidence="1">Uncharacterized protein</fullName>
    </submittedName>
</protein>
<evidence type="ECO:0000313" key="2">
    <source>
        <dbReference type="Proteomes" id="UP000077752"/>
    </source>
</evidence>
<name>A0A177SC09_PSEPU</name>
<dbReference type="RefSeq" id="WP_064304004.1">
    <property type="nucleotide sequence ID" value="NZ_LUCV01000040.1"/>
</dbReference>
<organism evidence="1 2">
    <name type="scientific">Pseudomonas putida</name>
    <name type="common">Arthrobacter siderocapsulatus</name>
    <dbReference type="NCBI Taxonomy" id="303"/>
    <lineage>
        <taxon>Bacteria</taxon>
        <taxon>Pseudomonadati</taxon>
        <taxon>Pseudomonadota</taxon>
        <taxon>Gammaproteobacteria</taxon>
        <taxon>Pseudomonadales</taxon>
        <taxon>Pseudomonadaceae</taxon>
        <taxon>Pseudomonas</taxon>
    </lineage>
</organism>
<dbReference type="AlphaFoldDB" id="A0A177SC09"/>
<proteinExistence type="predicted"/>